<accession>A0AAX2IKU6</accession>
<evidence type="ECO:0000313" key="4">
    <source>
        <dbReference type="Proteomes" id="UP000251937"/>
    </source>
</evidence>
<comment type="caution">
    <text evidence="2">The sequence shown here is derived from an EMBL/GenBank/DDBJ whole genome shotgun (WGS) entry which is preliminary data.</text>
</comment>
<evidence type="ECO:0000313" key="2">
    <source>
        <dbReference type="EMBL" id="SQA90066.1"/>
    </source>
</evidence>
<sequence length="63" mass="7191">MKKLILTASLFTQFCVAQQSDVKYINSCATSVRMENIYVQYPYLKAEAKALILNFQISPKAEK</sequence>
<reference evidence="2 4" key="2">
    <citation type="submission" date="2018-06" db="EMBL/GenBank/DDBJ databases">
        <authorList>
            <consortium name="Pathogen Informatics"/>
            <person name="Doyle S."/>
        </authorList>
    </citation>
    <scope>NUCLEOTIDE SEQUENCE [LARGE SCALE GENOMIC DNA]</scope>
    <source>
        <strain evidence="2 4">NCTC11212</strain>
    </source>
</reference>
<dbReference type="EMBL" id="FUZE01000014">
    <property type="protein sequence ID" value="SKB91806.1"/>
    <property type="molecule type" value="Genomic_DNA"/>
</dbReference>
<name>A0AAX2IKU6_9FLAO</name>
<dbReference type="EMBL" id="UAVR01000011">
    <property type="protein sequence ID" value="SQA90066.1"/>
    <property type="molecule type" value="Genomic_DNA"/>
</dbReference>
<dbReference type="Proteomes" id="UP000251937">
    <property type="component" value="Unassembled WGS sequence"/>
</dbReference>
<evidence type="ECO:0000313" key="1">
    <source>
        <dbReference type="EMBL" id="SKB91806.1"/>
    </source>
</evidence>
<proteinExistence type="predicted"/>
<gene>
    <name evidence="2" type="ORF">NCTC11212_02278</name>
    <name evidence="1" type="ORF">SAMN05421800_11440</name>
</gene>
<keyword evidence="3" id="KW-1185">Reference proteome</keyword>
<dbReference type="RefSeq" id="WP_079466000.1">
    <property type="nucleotide sequence ID" value="NZ_CP033934.1"/>
</dbReference>
<dbReference type="AlphaFoldDB" id="A0AAX2IKU6"/>
<evidence type="ECO:0000313" key="3">
    <source>
        <dbReference type="Proteomes" id="UP000190669"/>
    </source>
</evidence>
<dbReference type="KEGG" id="cbp:EB354_10820"/>
<dbReference type="Proteomes" id="UP000190669">
    <property type="component" value="Unassembled WGS sequence"/>
</dbReference>
<protein>
    <submittedName>
        <fullName evidence="2">Uncharacterized protein</fullName>
    </submittedName>
</protein>
<reference evidence="1 3" key="1">
    <citation type="submission" date="2017-02" db="EMBL/GenBank/DDBJ databases">
        <authorList>
            <person name="Varghese N."/>
            <person name="Submissions S."/>
        </authorList>
    </citation>
    <scope>NUCLEOTIDE SEQUENCE [LARGE SCALE GENOMIC DNA]</scope>
    <source>
        <strain evidence="1 3">DSM 16775</strain>
    </source>
</reference>
<organism evidence="2 4">
    <name type="scientific">Chryseobacterium balustinum</name>
    <dbReference type="NCBI Taxonomy" id="246"/>
    <lineage>
        <taxon>Bacteria</taxon>
        <taxon>Pseudomonadati</taxon>
        <taxon>Bacteroidota</taxon>
        <taxon>Flavobacteriia</taxon>
        <taxon>Flavobacteriales</taxon>
        <taxon>Weeksellaceae</taxon>
        <taxon>Chryseobacterium group</taxon>
        <taxon>Chryseobacterium</taxon>
    </lineage>
</organism>